<accession>A0A2R4BJ34</accession>
<dbReference type="InterPro" id="IPR045397">
    <property type="entry name" value="TumE-like"/>
</dbReference>
<dbReference type="OrthoDB" id="7451512at2"/>
<gene>
    <name evidence="1" type="ORF">Tharo_0381</name>
</gene>
<organism evidence="1 2">
    <name type="scientific">Thauera aromatica K172</name>
    <dbReference type="NCBI Taxonomy" id="44139"/>
    <lineage>
        <taxon>Bacteria</taxon>
        <taxon>Pseudomonadati</taxon>
        <taxon>Pseudomonadota</taxon>
        <taxon>Betaproteobacteria</taxon>
        <taxon>Rhodocyclales</taxon>
        <taxon>Zoogloeaceae</taxon>
        <taxon>Thauera</taxon>
    </lineage>
</organism>
<dbReference type="Pfam" id="PF20126">
    <property type="entry name" value="TumE"/>
    <property type="match status" value="1"/>
</dbReference>
<dbReference type="Proteomes" id="UP000241885">
    <property type="component" value="Chromosome"/>
</dbReference>
<protein>
    <submittedName>
        <fullName evidence="1">Uncharacterized protein</fullName>
    </submittedName>
</protein>
<proteinExistence type="predicted"/>
<evidence type="ECO:0000313" key="1">
    <source>
        <dbReference type="EMBL" id="AVR87331.1"/>
    </source>
</evidence>
<dbReference type="KEGG" id="tak:Tharo_0381"/>
<dbReference type="AlphaFoldDB" id="A0A2R4BJ34"/>
<sequence length="101" mass="11734">MCNMKAMQLVSTRIPYTASSFAELVLWRLPRPVGGSSHDFKYRLAYVVRGECVLRYDNEAGKGDHRHLGRIESPYAFTTPEKLIADFQRDIQRWNDENRDA</sequence>
<name>A0A2R4BJ34_THAAR</name>
<keyword evidence="2" id="KW-1185">Reference proteome</keyword>
<reference evidence="1 2" key="1">
    <citation type="submission" date="2018-03" db="EMBL/GenBank/DDBJ databases">
        <title>Complete genome sequence of Thauera aromatica, a model organism for studying aromatic compound degradation under denitrifying conditions.</title>
        <authorList>
            <person name="Lo H.-Y."/>
            <person name="Goris T."/>
            <person name="Boll M."/>
            <person name="Mueller J.A."/>
        </authorList>
    </citation>
    <scope>NUCLEOTIDE SEQUENCE [LARGE SCALE GENOMIC DNA]</scope>
    <source>
        <strain evidence="1 2">K172</strain>
    </source>
</reference>
<dbReference type="EMBL" id="CP028339">
    <property type="protein sequence ID" value="AVR87331.1"/>
    <property type="molecule type" value="Genomic_DNA"/>
</dbReference>
<evidence type="ECO:0000313" key="2">
    <source>
        <dbReference type="Proteomes" id="UP000241885"/>
    </source>
</evidence>